<evidence type="ECO:0000256" key="9">
    <source>
        <dbReference type="ARBA" id="ARBA00023295"/>
    </source>
</evidence>
<protein>
    <recommendedName>
        <fullName evidence="5 13">Malto-oligosyltrehalose trehalohydrolase</fullName>
        <shortName evidence="13">MTHase</shortName>
        <ecNumber evidence="4 13">3.2.1.141</ecNumber>
    </recommendedName>
    <alternativeName>
        <fullName evidence="11 13">4-alpha-D-((1-&gt;4)-alpha-D-glucano)trehalose trehalohydrolase</fullName>
    </alternativeName>
    <alternativeName>
        <fullName evidence="10 13">Maltooligosyl trehalose trehalohydrolase</fullName>
    </alternativeName>
</protein>
<dbReference type="Pfam" id="PF02922">
    <property type="entry name" value="CBM_48"/>
    <property type="match status" value="1"/>
</dbReference>
<dbReference type="CDD" id="cd11325">
    <property type="entry name" value="AmyAc_GTHase"/>
    <property type="match status" value="1"/>
</dbReference>
<dbReference type="InterPro" id="IPR014756">
    <property type="entry name" value="Ig_E-set"/>
</dbReference>
<comment type="similarity">
    <text evidence="3 13">Belongs to the glycosyl hydrolase 13 family.</text>
</comment>
<feature type="region of interest" description="Disordered" evidence="17">
    <location>
        <begin position="351"/>
        <end position="372"/>
    </location>
</feature>
<evidence type="ECO:0000256" key="1">
    <source>
        <dbReference type="ARBA" id="ARBA00004496"/>
    </source>
</evidence>
<keyword evidence="7 13" id="KW-0378">Hydrolase</keyword>
<evidence type="ECO:0000256" key="16">
    <source>
        <dbReference type="PIRSR" id="PIRSR006337-3"/>
    </source>
</evidence>
<evidence type="ECO:0000313" key="20">
    <source>
        <dbReference type="Proteomes" id="UP000474802"/>
    </source>
</evidence>
<keyword evidence="9 13" id="KW-0326">Glycosidase</keyword>
<dbReference type="Gene3D" id="3.20.20.80">
    <property type="entry name" value="Glycosidases"/>
    <property type="match status" value="1"/>
</dbReference>
<dbReference type="CDD" id="cd02853">
    <property type="entry name" value="E_set_MTHase_like_N"/>
    <property type="match status" value="1"/>
</dbReference>
<gene>
    <name evidence="19" type="ORF">G5575_05260</name>
</gene>
<dbReference type="EC" id="3.2.1.141" evidence="4 13"/>
<feature type="site" description="Transition state stabilizer" evidence="16">
    <location>
        <position position="384"/>
    </location>
</feature>
<keyword evidence="6" id="KW-0963">Cytoplasm</keyword>
<feature type="active site" description="Nucleophile" evidence="14">
    <location>
        <position position="253"/>
    </location>
</feature>
<reference evidence="19 20" key="2">
    <citation type="submission" date="2020-03" db="EMBL/GenBank/DDBJ databases">
        <title>Devosia chinhatensis sp. nov., isolated from a hexachlorocyclohexane (HCH) dump site in India.</title>
        <authorList>
            <person name="Kumar M."/>
            <person name="Lal R."/>
        </authorList>
    </citation>
    <scope>NUCLEOTIDE SEQUENCE [LARGE SCALE GENOMIC DNA]</scope>
    <source>
        <strain evidence="19 20">H239</strain>
    </source>
</reference>
<accession>A0A6M1SKX0</accession>
<feature type="binding site" evidence="15">
    <location>
        <begin position="383"/>
        <end position="388"/>
    </location>
    <ligand>
        <name>substrate</name>
    </ligand>
</feature>
<name>A0A6M1SKX0_9HYPH</name>
<evidence type="ECO:0000256" key="11">
    <source>
        <dbReference type="ARBA" id="ARBA00033284"/>
    </source>
</evidence>
<evidence type="ECO:0000256" key="17">
    <source>
        <dbReference type="SAM" id="MobiDB-lite"/>
    </source>
</evidence>
<evidence type="ECO:0000256" key="13">
    <source>
        <dbReference type="PIRNR" id="PIRNR006337"/>
    </source>
</evidence>
<dbReference type="Pfam" id="PF00128">
    <property type="entry name" value="Alpha-amylase"/>
    <property type="match status" value="1"/>
</dbReference>
<dbReference type="RefSeq" id="WP_164533375.1">
    <property type="nucleotide sequence ID" value="NZ_JAALFG010000001.1"/>
</dbReference>
<dbReference type="Gene3D" id="2.60.40.10">
    <property type="entry name" value="Immunoglobulins"/>
    <property type="match status" value="1"/>
</dbReference>
<feature type="binding site" evidence="15">
    <location>
        <begin position="312"/>
        <end position="316"/>
    </location>
    <ligand>
        <name>substrate</name>
    </ligand>
</feature>
<evidence type="ECO:0000256" key="5">
    <source>
        <dbReference type="ARBA" id="ARBA00015938"/>
    </source>
</evidence>
<dbReference type="GO" id="GO:0005737">
    <property type="term" value="C:cytoplasm"/>
    <property type="evidence" value="ECO:0007669"/>
    <property type="project" value="UniProtKB-SubCell"/>
</dbReference>
<keyword evidence="8" id="KW-0119">Carbohydrate metabolism</keyword>
<dbReference type="GO" id="GO:0033942">
    <property type="term" value="F:4-alpha-D-(1-&gt;4)-alpha-D-glucanotrehalose trehalohydrolase activity"/>
    <property type="evidence" value="ECO:0007669"/>
    <property type="project" value="UniProtKB-EC"/>
</dbReference>
<dbReference type="SUPFAM" id="SSF81296">
    <property type="entry name" value="E set domains"/>
    <property type="match status" value="1"/>
</dbReference>
<dbReference type="AlphaFoldDB" id="A0A6M1SKX0"/>
<evidence type="ECO:0000256" key="6">
    <source>
        <dbReference type="ARBA" id="ARBA00022490"/>
    </source>
</evidence>
<dbReference type="PANTHER" id="PTHR43651:SF11">
    <property type="entry name" value="MALTO-OLIGOSYLTREHALOSE TREHALOHYDROLASE"/>
    <property type="match status" value="1"/>
</dbReference>
<reference evidence="19 20" key="1">
    <citation type="submission" date="2020-02" db="EMBL/GenBank/DDBJ databases">
        <authorList>
            <person name="Khan S.A."/>
            <person name="Jeon C.O."/>
            <person name="Chun B.H."/>
        </authorList>
    </citation>
    <scope>NUCLEOTIDE SEQUENCE [LARGE SCALE GENOMIC DNA]</scope>
    <source>
        <strain evidence="19 20">H239</strain>
    </source>
</reference>
<comment type="subcellular location">
    <subcellularLocation>
        <location evidence="1 14">Cytoplasm</location>
    </subcellularLocation>
</comment>
<dbReference type="Gene3D" id="1.10.10.760">
    <property type="entry name" value="E-set domains of sugar-utilizing enzymes"/>
    <property type="match status" value="1"/>
</dbReference>
<comment type="pathway">
    <text evidence="2 13">Glycan biosynthesis; trehalose biosynthesis.</text>
</comment>
<evidence type="ECO:0000256" key="14">
    <source>
        <dbReference type="PIRSR" id="PIRSR006337-1"/>
    </source>
</evidence>
<keyword evidence="20" id="KW-1185">Reference proteome</keyword>
<dbReference type="Proteomes" id="UP000474802">
    <property type="component" value="Unassembled WGS sequence"/>
</dbReference>
<dbReference type="InterPro" id="IPR012768">
    <property type="entry name" value="Trehalose_TreZ"/>
</dbReference>
<feature type="active site" description="Proton donor" evidence="14">
    <location>
        <position position="286"/>
    </location>
</feature>
<dbReference type="InterPro" id="IPR013783">
    <property type="entry name" value="Ig-like_fold"/>
</dbReference>
<dbReference type="InterPro" id="IPR006047">
    <property type="entry name" value="GH13_cat_dom"/>
</dbReference>
<dbReference type="UniPathway" id="UPA00299"/>
<comment type="catalytic activity">
    <reaction evidence="12 13">
        <text>hydrolysis of (1-&gt;4)-alpha-D-glucosidic linkage in 4-alpha-D-[(1-&gt;4)-alpha-D-glucanosyl]n trehalose to yield trehalose and (1-&gt;4)-alpha-D-glucan.</text>
        <dbReference type="EC" id="3.2.1.141"/>
    </reaction>
</comment>
<evidence type="ECO:0000259" key="18">
    <source>
        <dbReference type="SMART" id="SM00642"/>
    </source>
</evidence>
<dbReference type="InterPro" id="IPR004193">
    <property type="entry name" value="Glyco_hydro_13_N"/>
</dbReference>
<feature type="binding site" evidence="15">
    <location>
        <begin position="251"/>
        <end position="256"/>
    </location>
    <ligand>
        <name>substrate</name>
    </ligand>
</feature>
<evidence type="ECO:0000256" key="3">
    <source>
        <dbReference type="ARBA" id="ARBA00008061"/>
    </source>
</evidence>
<dbReference type="SUPFAM" id="SSF51445">
    <property type="entry name" value="(Trans)glycosidases"/>
    <property type="match status" value="1"/>
</dbReference>
<organism evidence="19 20">
    <name type="scientific">Devosia aurantiaca</name>
    <dbReference type="NCBI Taxonomy" id="2714858"/>
    <lineage>
        <taxon>Bacteria</taxon>
        <taxon>Pseudomonadati</taxon>
        <taxon>Pseudomonadota</taxon>
        <taxon>Alphaproteobacteria</taxon>
        <taxon>Hyphomicrobiales</taxon>
        <taxon>Devosiaceae</taxon>
        <taxon>Devosia</taxon>
    </lineage>
</organism>
<comment type="caution">
    <text evidence="19">The sequence shown here is derived from an EMBL/GenBank/DDBJ whole genome shotgun (WGS) entry which is preliminary data.</text>
</comment>
<dbReference type="PIRSF" id="PIRSF006337">
    <property type="entry name" value="Trehalose_TreZ"/>
    <property type="match status" value="1"/>
</dbReference>
<evidence type="ECO:0000256" key="10">
    <source>
        <dbReference type="ARBA" id="ARBA00032057"/>
    </source>
</evidence>
<dbReference type="InterPro" id="IPR044901">
    <property type="entry name" value="Trehalose_TreZ_E-set_sf"/>
</dbReference>
<dbReference type="SMART" id="SM00642">
    <property type="entry name" value="Aamy"/>
    <property type="match status" value="1"/>
</dbReference>
<evidence type="ECO:0000313" key="19">
    <source>
        <dbReference type="EMBL" id="NGP17166.1"/>
    </source>
</evidence>
<dbReference type="PANTHER" id="PTHR43651">
    <property type="entry name" value="1,4-ALPHA-GLUCAN-BRANCHING ENZYME"/>
    <property type="match status" value="1"/>
</dbReference>
<dbReference type="GO" id="GO:0005992">
    <property type="term" value="P:trehalose biosynthetic process"/>
    <property type="evidence" value="ECO:0007669"/>
    <property type="project" value="UniProtKB-UniPathway"/>
</dbReference>
<evidence type="ECO:0000256" key="4">
    <source>
        <dbReference type="ARBA" id="ARBA00012268"/>
    </source>
</evidence>
<evidence type="ECO:0000256" key="15">
    <source>
        <dbReference type="PIRSR" id="PIRSR006337-2"/>
    </source>
</evidence>
<evidence type="ECO:0000256" key="12">
    <source>
        <dbReference type="ARBA" id="ARBA00034013"/>
    </source>
</evidence>
<evidence type="ECO:0000256" key="7">
    <source>
        <dbReference type="ARBA" id="ARBA00022801"/>
    </source>
</evidence>
<sequence>MAATFGPLIGASGTTFNLWAPSAPAVSLIFPESSPIDLQKSEHGFWTVTAKDCGPGTRYKFRIGDLDFPDPASRQQEGGTSGWSVVSELIEPSGRKQPLSPWHQALICEVHVGTATPEGTFEALGDKLEHFRDAGYTTLEIMPINTFPGSRNWGYDGTLIFAPAEAYGTREELRALVDRAHELGICLVLDVVYNHFGEFDNFVEHYAREWFDPDINTPWGPGIDFRQEAVRQFYYENAMMWLSEFDFDGLRFDSVHEMKTECRDDFLTGLADACRSVKSHAKLIIENMDNSASWLERDDDGTPKTYTAQWDDDIHHVLNYLVTGEDKGGYDDPSKDPIADLEKGLADGFIHDGEAEGESNGSTRNEPGSHLPPAAFVSYVQNHDQIGNRADSARLPDRIGPEKLDFLHFAVMLAPQIPLFFMGEEAHLRTHFPFFLDLPEKAAAIKREDRYKQMREIFNEDVEDGGLPDPNDPQTFAMAKIDWSDFEQPQSQASLARFRQLAQWRKEHVWPLTGSKCLGARSGRQGDAVVVNWIFESGTLSMALNPTDHPTDIACAITAPPF</sequence>
<dbReference type="InterPro" id="IPR017853">
    <property type="entry name" value="GH"/>
</dbReference>
<feature type="domain" description="Glycosyl hydrolase family 13 catalytic" evidence="18">
    <location>
        <begin position="109"/>
        <end position="499"/>
    </location>
</feature>
<evidence type="ECO:0000256" key="2">
    <source>
        <dbReference type="ARBA" id="ARBA00005199"/>
    </source>
</evidence>
<dbReference type="EMBL" id="JAALFG010000001">
    <property type="protein sequence ID" value="NGP17166.1"/>
    <property type="molecule type" value="Genomic_DNA"/>
</dbReference>
<evidence type="ECO:0000256" key="8">
    <source>
        <dbReference type="ARBA" id="ARBA00023277"/>
    </source>
</evidence>
<proteinExistence type="inferred from homology"/>